<dbReference type="InterPro" id="IPR045093">
    <property type="entry name" value="Cullin"/>
</dbReference>
<keyword evidence="2" id="KW-1017">Isopeptide bond</keyword>
<dbReference type="GO" id="GO:0031625">
    <property type="term" value="F:ubiquitin protein ligase binding"/>
    <property type="evidence" value="ECO:0007669"/>
    <property type="project" value="InterPro"/>
</dbReference>
<dbReference type="Proteomes" id="UP000821853">
    <property type="component" value="Chromosome 4"/>
</dbReference>
<dbReference type="PANTHER" id="PTHR11932">
    <property type="entry name" value="CULLIN"/>
    <property type="match status" value="1"/>
</dbReference>
<dbReference type="InterPro" id="IPR016158">
    <property type="entry name" value="Cullin_homology"/>
</dbReference>
<dbReference type="SMART" id="SM00182">
    <property type="entry name" value="CULLIN"/>
    <property type="match status" value="1"/>
</dbReference>
<feature type="domain" description="Cullin family profile" evidence="7">
    <location>
        <begin position="155"/>
        <end position="271"/>
    </location>
</feature>
<dbReference type="InterPro" id="IPR036317">
    <property type="entry name" value="Cullin_homology_sf"/>
</dbReference>
<comment type="similarity">
    <text evidence="1 5 6">Belongs to the cullin family.</text>
</comment>
<evidence type="ECO:0000313" key="9">
    <source>
        <dbReference type="Proteomes" id="UP000821853"/>
    </source>
</evidence>
<dbReference type="InterPro" id="IPR001373">
    <property type="entry name" value="Cullin_N"/>
</dbReference>
<dbReference type="VEuPathDB" id="VectorBase:HLOH_056627"/>
<dbReference type="PROSITE" id="PS50069">
    <property type="entry name" value="CULLIN_2"/>
    <property type="match status" value="1"/>
</dbReference>
<dbReference type="SUPFAM" id="SSF74788">
    <property type="entry name" value="Cullin repeat-like"/>
    <property type="match status" value="1"/>
</dbReference>
<evidence type="ECO:0000256" key="3">
    <source>
        <dbReference type="ARBA" id="ARBA00022786"/>
    </source>
</evidence>
<evidence type="ECO:0000256" key="1">
    <source>
        <dbReference type="ARBA" id="ARBA00006019"/>
    </source>
</evidence>
<dbReference type="InterPro" id="IPR016159">
    <property type="entry name" value="Cullin_repeat-like_dom_sf"/>
</dbReference>
<dbReference type="OMA" id="EMERVCH"/>
<dbReference type="FunFam" id="1.20.1310.10:FF:000019">
    <property type="entry name" value="Cullin 1"/>
    <property type="match status" value="1"/>
</dbReference>
<keyword evidence="9" id="KW-1185">Reference proteome</keyword>
<dbReference type="EMBL" id="JABSTR010000006">
    <property type="protein sequence ID" value="KAH9373452.1"/>
    <property type="molecule type" value="Genomic_DNA"/>
</dbReference>
<dbReference type="Pfam" id="PF00888">
    <property type="entry name" value="Cullin"/>
    <property type="match status" value="1"/>
</dbReference>
<dbReference type="GO" id="GO:0006511">
    <property type="term" value="P:ubiquitin-dependent protein catabolic process"/>
    <property type="evidence" value="ECO:0007669"/>
    <property type="project" value="InterPro"/>
</dbReference>
<proteinExistence type="inferred from homology"/>
<keyword evidence="4" id="KW-0832">Ubl conjugation</keyword>
<dbReference type="AlphaFoldDB" id="A0A9J6GGH6"/>
<evidence type="ECO:0000256" key="2">
    <source>
        <dbReference type="ARBA" id="ARBA00022499"/>
    </source>
</evidence>
<reference evidence="8 9" key="1">
    <citation type="journal article" date="2020" name="Cell">
        <title>Large-Scale Comparative Analyses of Tick Genomes Elucidate Their Genetic Diversity and Vector Capacities.</title>
        <authorList>
            <consortium name="Tick Genome and Microbiome Consortium (TIGMIC)"/>
            <person name="Jia N."/>
            <person name="Wang J."/>
            <person name="Shi W."/>
            <person name="Du L."/>
            <person name="Sun Y."/>
            <person name="Zhan W."/>
            <person name="Jiang J.F."/>
            <person name="Wang Q."/>
            <person name="Zhang B."/>
            <person name="Ji P."/>
            <person name="Bell-Sakyi L."/>
            <person name="Cui X.M."/>
            <person name="Yuan T.T."/>
            <person name="Jiang B.G."/>
            <person name="Yang W.F."/>
            <person name="Lam T.T."/>
            <person name="Chang Q.C."/>
            <person name="Ding S.J."/>
            <person name="Wang X.J."/>
            <person name="Zhu J.G."/>
            <person name="Ruan X.D."/>
            <person name="Zhao L."/>
            <person name="Wei J.T."/>
            <person name="Ye R.Z."/>
            <person name="Que T.C."/>
            <person name="Du C.H."/>
            <person name="Zhou Y.H."/>
            <person name="Cheng J.X."/>
            <person name="Dai P.F."/>
            <person name="Guo W.B."/>
            <person name="Han X.H."/>
            <person name="Huang E.J."/>
            <person name="Li L.F."/>
            <person name="Wei W."/>
            <person name="Gao Y.C."/>
            <person name="Liu J.Z."/>
            <person name="Shao H.Z."/>
            <person name="Wang X."/>
            <person name="Wang C.C."/>
            <person name="Yang T.C."/>
            <person name="Huo Q.B."/>
            <person name="Li W."/>
            <person name="Chen H.Y."/>
            <person name="Chen S.E."/>
            <person name="Zhou L.G."/>
            <person name="Ni X.B."/>
            <person name="Tian J.H."/>
            <person name="Sheng Y."/>
            <person name="Liu T."/>
            <person name="Pan Y.S."/>
            <person name="Xia L.Y."/>
            <person name="Li J."/>
            <person name="Zhao F."/>
            <person name="Cao W.C."/>
        </authorList>
    </citation>
    <scope>NUCLEOTIDE SEQUENCE [LARGE SCALE GENOMIC DNA]</scope>
    <source>
        <strain evidence="8">HaeL-2018</strain>
    </source>
</reference>
<keyword evidence="3" id="KW-0833">Ubl conjugation pathway</keyword>
<evidence type="ECO:0000256" key="6">
    <source>
        <dbReference type="RuleBase" id="RU003829"/>
    </source>
</evidence>
<organism evidence="8 9">
    <name type="scientific">Haemaphysalis longicornis</name>
    <name type="common">Bush tick</name>
    <dbReference type="NCBI Taxonomy" id="44386"/>
    <lineage>
        <taxon>Eukaryota</taxon>
        <taxon>Metazoa</taxon>
        <taxon>Ecdysozoa</taxon>
        <taxon>Arthropoda</taxon>
        <taxon>Chelicerata</taxon>
        <taxon>Arachnida</taxon>
        <taxon>Acari</taxon>
        <taxon>Parasitiformes</taxon>
        <taxon>Ixodida</taxon>
        <taxon>Ixodoidea</taxon>
        <taxon>Ixodidae</taxon>
        <taxon>Haemaphysalinae</taxon>
        <taxon>Haemaphysalis</taxon>
    </lineage>
</organism>
<name>A0A9J6GGH6_HAELO</name>
<evidence type="ECO:0000256" key="5">
    <source>
        <dbReference type="PROSITE-ProRule" id="PRU00330"/>
    </source>
</evidence>
<evidence type="ECO:0000256" key="4">
    <source>
        <dbReference type="ARBA" id="ARBA00022843"/>
    </source>
</evidence>
<protein>
    <recommendedName>
        <fullName evidence="7">Cullin family profile domain-containing protein</fullName>
    </recommendedName>
</protein>
<dbReference type="FunFam" id="1.20.1310.10:FF:000002">
    <property type="entry name" value="cullin-3 isoform X1"/>
    <property type="match status" value="1"/>
</dbReference>
<sequence>MVEQRLAEEERRVEQYLHASTLEPLMSTCRDVLIKKHLGEFYGELKNFLVNDRIEELTRAYRLLLPVPDGFDQLRTLFQEHVWTQGLDAIECLGRLGAPDPKLYVDTVLQVHEKYSTLVVTALGGDTSFFACFDKACTKFINENAVTHLAHSSRKSAELLARYCHMLLKKDLENVEYSEREDKLCKAMMVFGYLKDKDVFQKFYSRMLAKRLVEHSSACRDLEASMISKLKLANGYEYVSTLERMLQDNALSENVTQEFLRSVKDSGITWG</sequence>
<dbReference type="SUPFAM" id="SSF75632">
    <property type="entry name" value="Cullin homology domain"/>
    <property type="match status" value="1"/>
</dbReference>
<dbReference type="Gene3D" id="1.20.1310.10">
    <property type="entry name" value="Cullin Repeats"/>
    <property type="match status" value="3"/>
</dbReference>
<accession>A0A9J6GGH6</accession>
<dbReference type="OrthoDB" id="6420974at2759"/>
<comment type="caution">
    <text evidence="8">The sequence shown here is derived from an EMBL/GenBank/DDBJ whole genome shotgun (WGS) entry which is preliminary data.</text>
</comment>
<gene>
    <name evidence="8" type="ORF">HPB48_009497</name>
</gene>
<evidence type="ECO:0000259" key="7">
    <source>
        <dbReference type="PROSITE" id="PS50069"/>
    </source>
</evidence>
<evidence type="ECO:0000313" key="8">
    <source>
        <dbReference type="EMBL" id="KAH9373452.1"/>
    </source>
</evidence>